<evidence type="ECO:0000313" key="12">
    <source>
        <dbReference type="EMBL" id="KAK7746260.1"/>
    </source>
</evidence>
<comment type="similarity">
    <text evidence="2 9">Belongs to the cytochrome P450 family.</text>
</comment>
<dbReference type="PANTHER" id="PTHR46300:SF1">
    <property type="entry name" value="P450, PUTATIVE (EUROFUNG)-RELATED"/>
    <property type="match status" value="1"/>
</dbReference>
<dbReference type="Pfam" id="PF00067">
    <property type="entry name" value="p450"/>
    <property type="match status" value="1"/>
</dbReference>
<evidence type="ECO:0000256" key="1">
    <source>
        <dbReference type="ARBA" id="ARBA00001971"/>
    </source>
</evidence>
<dbReference type="InterPro" id="IPR002401">
    <property type="entry name" value="Cyt_P450_E_grp-I"/>
</dbReference>
<feature type="region of interest" description="Disordered" evidence="10">
    <location>
        <begin position="302"/>
        <end position="322"/>
    </location>
</feature>
<feature type="compositionally biased region" description="Polar residues" evidence="10">
    <location>
        <begin position="302"/>
        <end position="318"/>
    </location>
</feature>
<dbReference type="GO" id="GO:0020037">
    <property type="term" value="F:heme binding"/>
    <property type="evidence" value="ECO:0007669"/>
    <property type="project" value="InterPro"/>
</dbReference>
<keyword evidence="11" id="KW-1133">Transmembrane helix</keyword>
<keyword evidence="11" id="KW-0812">Transmembrane</keyword>
<comment type="caution">
    <text evidence="12">The sequence shown here is derived from an EMBL/GenBank/DDBJ whole genome shotgun (WGS) entry which is preliminary data.</text>
</comment>
<dbReference type="InterPro" id="IPR036396">
    <property type="entry name" value="Cyt_P450_sf"/>
</dbReference>
<dbReference type="SUPFAM" id="SSF48264">
    <property type="entry name" value="Cytochrome P450"/>
    <property type="match status" value="1"/>
</dbReference>
<comment type="cofactor">
    <cofactor evidence="1 8">
        <name>heme</name>
        <dbReference type="ChEBI" id="CHEBI:30413"/>
    </cofactor>
</comment>
<dbReference type="InterPro" id="IPR017972">
    <property type="entry name" value="Cyt_P450_CS"/>
</dbReference>
<proteinExistence type="inferred from homology"/>
<dbReference type="InterPro" id="IPR001128">
    <property type="entry name" value="Cyt_P450"/>
</dbReference>
<name>A0AAN9UGU3_9PEZI</name>
<keyword evidence="11" id="KW-0472">Membrane</keyword>
<dbReference type="GO" id="GO:0004497">
    <property type="term" value="F:monooxygenase activity"/>
    <property type="evidence" value="ECO:0007669"/>
    <property type="project" value="UniProtKB-KW"/>
</dbReference>
<keyword evidence="6 8" id="KW-0408">Iron</keyword>
<evidence type="ECO:0000256" key="8">
    <source>
        <dbReference type="PIRSR" id="PIRSR602401-1"/>
    </source>
</evidence>
<dbReference type="Proteomes" id="UP001320245">
    <property type="component" value="Unassembled WGS sequence"/>
</dbReference>
<evidence type="ECO:0000256" key="2">
    <source>
        <dbReference type="ARBA" id="ARBA00010617"/>
    </source>
</evidence>
<dbReference type="PRINTS" id="PR00463">
    <property type="entry name" value="EP450I"/>
</dbReference>
<dbReference type="PROSITE" id="PS00086">
    <property type="entry name" value="CYTOCHROME_P450"/>
    <property type="match status" value="1"/>
</dbReference>
<accession>A0AAN9UGU3</accession>
<evidence type="ECO:0000256" key="9">
    <source>
        <dbReference type="RuleBase" id="RU000461"/>
    </source>
</evidence>
<dbReference type="EMBL" id="JAJSPL020000006">
    <property type="protein sequence ID" value="KAK7746260.1"/>
    <property type="molecule type" value="Genomic_DNA"/>
</dbReference>
<keyword evidence="7 9" id="KW-0503">Monooxygenase</keyword>
<evidence type="ECO:0000313" key="13">
    <source>
        <dbReference type="Proteomes" id="UP001320245"/>
    </source>
</evidence>
<dbReference type="GO" id="GO:0016705">
    <property type="term" value="F:oxidoreductase activity, acting on paired donors, with incorporation or reduction of molecular oxygen"/>
    <property type="evidence" value="ECO:0007669"/>
    <property type="project" value="InterPro"/>
</dbReference>
<dbReference type="PRINTS" id="PR00385">
    <property type="entry name" value="P450"/>
</dbReference>
<evidence type="ECO:0000256" key="6">
    <source>
        <dbReference type="ARBA" id="ARBA00023004"/>
    </source>
</evidence>
<reference evidence="12 13" key="1">
    <citation type="journal article" date="2023" name="PLoS ONE">
        <title>Cytospora paraplurivora sp. nov. isolated from orchards with fruit tree decline syndrome in Ontario, Canada.</title>
        <authorList>
            <person name="Ilyukhin E."/>
            <person name="Nguyen H.D.T."/>
            <person name="Castle A.J."/>
            <person name="Ellouze W."/>
        </authorList>
    </citation>
    <scope>NUCLEOTIDE SEQUENCE [LARGE SCALE GENOMIC DNA]</scope>
    <source>
        <strain evidence="12 13">FDS-564</strain>
    </source>
</reference>
<dbReference type="InterPro" id="IPR050364">
    <property type="entry name" value="Cytochrome_P450_fung"/>
</dbReference>
<protein>
    <recommendedName>
        <fullName evidence="14">Cytochrome P450</fullName>
    </recommendedName>
</protein>
<evidence type="ECO:0000256" key="10">
    <source>
        <dbReference type="SAM" id="MobiDB-lite"/>
    </source>
</evidence>
<sequence>MFEVNGLYEGLPVLLAIFCMIIANRYYISFFANFWANGKHHAVLPTGEPTSQISGNHLYYGRTKWPQYEARFNLRLSYLYGPVVPIKLGPDTPLAKAVRWANMALCRGRKYSDTTILINSLSENEPILKKLLGSCASRAPSIAAGKYLSRGRRIVLQPYGPDWARHRRAFASLLTKDKINTRWAKALRFEAMVMVDRIADLGAGAACSELLLDEISRFTASSVLQITYARRATTPQDQVLRDLETVSQNIASAFTPGKYWVEDFPFLDNFPSFISPWKQKLDSDHNFELNLFRDLLHAAESNLSGGQSGSGETINPPSTGGEMVITPEECAAAELLRNREHLQLDRDDVAYLAAGIFEAGTETTAMTIYTFLLAAASTKTMVTRGQAEIDHLMNSKHHPNISVPTFEELQYLPYLAAIVKETLRLTPAGTSGVGHTTTQAEPQTLDLGYESGRETMRLTIPTGATVLANIYGIHHNEAQFPEPWCFNPDRWLYPVCPSNSQIKKVPSVNLDHTHASYAFGFGKRICPGSSLASYSLSISIAMLLLCFDFELTDKARLHYLEMERQHQEEHRKWDALFPNSGIDSMLRERTLHKNCEDEPDHIGRVLIDAHIAFKLSRRQLAECVKLQPRKQNHGLRAVRDALAVMQYV</sequence>
<keyword evidence="3 8" id="KW-0349">Heme</keyword>
<dbReference type="AlphaFoldDB" id="A0AAN9UGU3"/>
<evidence type="ECO:0008006" key="14">
    <source>
        <dbReference type="Google" id="ProtNLM"/>
    </source>
</evidence>
<keyword evidence="4 8" id="KW-0479">Metal-binding</keyword>
<keyword evidence="5 9" id="KW-0560">Oxidoreductase</keyword>
<keyword evidence="13" id="KW-1185">Reference proteome</keyword>
<dbReference type="GO" id="GO:0005506">
    <property type="term" value="F:iron ion binding"/>
    <property type="evidence" value="ECO:0007669"/>
    <property type="project" value="InterPro"/>
</dbReference>
<dbReference type="PANTHER" id="PTHR46300">
    <property type="entry name" value="P450, PUTATIVE (EUROFUNG)-RELATED-RELATED"/>
    <property type="match status" value="1"/>
</dbReference>
<evidence type="ECO:0000256" key="11">
    <source>
        <dbReference type="SAM" id="Phobius"/>
    </source>
</evidence>
<evidence type="ECO:0000256" key="4">
    <source>
        <dbReference type="ARBA" id="ARBA00022723"/>
    </source>
</evidence>
<feature type="binding site" description="axial binding residue" evidence="8">
    <location>
        <position position="526"/>
    </location>
    <ligand>
        <name>heme</name>
        <dbReference type="ChEBI" id="CHEBI:30413"/>
    </ligand>
    <ligandPart>
        <name>Fe</name>
        <dbReference type="ChEBI" id="CHEBI:18248"/>
    </ligandPart>
</feature>
<dbReference type="Gene3D" id="1.10.630.10">
    <property type="entry name" value="Cytochrome P450"/>
    <property type="match status" value="1"/>
</dbReference>
<evidence type="ECO:0000256" key="3">
    <source>
        <dbReference type="ARBA" id="ARBA00022617"/>
    </source>
</evidence>
<organism evidence="12 13">
    <name type="scientific">Cytospora paraplurivora</name>
    <dbReference type="NCBI Taxonomy" id="2898453"/>
    <lineage>
        <taxon>Eukaryota</taxon>
        <taxon>Fungi</taxon>
        <taxon>Dikarya</taxon>
        <taxon>Ascomycota</taxon>
        <taxon>Pezizomycotina</taxon>
        <taxon>Sordariomycetes</taxon>
        <taxon>Sordariomycetidae</taxon>
        <taxon>Diaporthales</taxon>
        <taxon>Cytosporaceae</taxon>
        <taxon>Cytospora</taxon>
    </lineage>
</organism>
<gene>
    <name evidence="12" type="ORF">SLS53_002219</name>
</gene>
<evidence type="ECO:0000256" key="7">
    <source>
        <dbReference type="ARBA" id="ARBA00023033"/>
    </source>
</evidence>
<evidence type="ECO:0000256" key="5">
    <source>
        <dbReference type="ARBA" id="ARBA00023002"/>
    </source>
</evidence>
<feature type="transmembrane region" description="Helical" evidence="11">
    <location>
        <begin position="7"/>
        <end position="27"/>
    </location>
</feature>